<dbReference type="PANTHER" id="PTHR11036">
    <property type="entry name" value="SEMAPHORIN"/>
    <property type="match status" value="1"/>
</dbReference>
<dbReference type="KEGG" id="sfm:108921669"/>
<dbReference type="Gene3D" id="2.130.10.10">
    <property type="entry name" value="YVTN repeat-like/Quinoprotein amine dehydrogenase"/>
    <property type="match status" value="1"/>
</dbReference>
<dbReference type="PROSITE" id="PS51004">
    <property type="entry name" value="SEMA"/>
    <property type="match status" value="1"/>
</dbReference>
<dbReference type="InterPro" id="IPR003599">
    <property type="entry name" value="Ig_sub"/>
</dbReference>
<feature type="signal peptide" evidence="8">
    <location>
        <begin position="1"/>
        <end position="20"/>
    </location>
</feature>
<evidence type="ECO:0000256" key="6">
    <source>
        <dbReference type="PROSITE-ProRule" id="PRU00352"/>
    </source>
</evidence>
<dbReference type="SMART" id="SM00408">
    <property type="entry name" value="IGc2"/>
    <property type="match status" value="1"/>
</dbReference>
<dbReference type="RefSeq" id="XP_018586778.2">
    <property type="nucleotide sequence ID" value="XM_018731262.2"/>
</dbReference>
<evidence type="ECO:0000256" key="2">
    <source>
        <dbReference type="ARBA" id="ARBA00009492"/>
    </source>
</evidence>
<dbReference type="InterPro" id="IPR036352">
    <property type="entry name" value="Semap_dom_sf"/>
</dbReference>
<dbReference type="InterPro" id="IPR002165">
    <property type="entry name" value="Plexin_repeat"/>
</dbReference>
<dbReference type="GO" id="GO:0043931">
    <property type="term" value="P:ossification involved in bone maturation"/>
    <property type="evidence" value="ECO:0007669"/>
    <property type="project" value="TreeGrafter"/>
</dbReference>
<evidence type="ECO:0000259" key="10">
    <source>
        <dbReference type="PROSITE" id="PS51004"/>
    </source>
</evidence>
<dbReference type="InterPro" id="IPR003598">
    <property type="entry name" value="Ig_sub2"/>
</dbReference>
<dbReference type="Pfam" id="PF01403">
    <property type="entry name" value="Sema"/>
    <property type="match status" value="1"/>
</dbReference>
<dbReference type="InterPro" id="IPR001627">
    <property type="entry name" value="Semap_dom"/>
</dbReference>
<evidence type="ECO:0000256" key="5">
    <source>
        <dbReference type="ARBA" id="ARBA00023180"/>
    </source>
</evidence>
<keyword evidence="8" id="KW-0732">Signal</keyword>
<dbReference type="Pfam" id="PF07679">
    <property type="entry name" value="I-set"/>
    <property type="match status" value="1"/>
</dbReference>
<sequence>MSPWALACFLLLCGPAAVRMIGAAGLAGALPRNTVPCNDDSITLFRVDGVWNYSSMLLREDLGLLLLGAREAVYGLDLRNISRKTAEVQWAVTQDKQAECTDKGKTLMDCWNYIRILHVLKDGRMYVCGTNAFSPTCGYMTYEGGRLSLLSTMEDGKGICPYDPYQRYSSLMVDGALYSATTLNFLGSEPLLLRSLTTALRTEFQAMWLNEPQFVSMVEVPESVGNVEGDDDKVYLFFSEIAVEYDFSSKLAVSRVARVCKKDKGGQRILQKKWTSFLKARLDCPVLESSLPFLVQDVFLWRASDWRNSVFYAVFTPQSASVDLSAVCAYSVTAVGDVFSKGKFKTPVTVETSHTKWVMYSGELPVPRPGACIDNTAKQMGIMTTLDLPDKVLQFVQTQPLMDPAVEPLSGRPLLVKRGAAFTRIVVDRVTALDGQNYTVMFVGTDNGFVQKAVNYDGEMVIIEEMQLFHQPVPIEILRLSVATGQLYAGSSHGAAQVSLSVCGRYRSCLDCVLARDPYCAWNLAEGRCTALPHLQSLQTRNLIQSVKDADASTCPIPETMEPENMTFTTGMSIKLPCQQGSKRAAVHWLKDDQPLNPSDEDYVHEDSLLILRTSAATAGRYECRSVESAKGRKYTATVAVYKLLLNETVNEGKDVKPLPPQPKPRTTGHDLLPLQVPLVALAVTLAVLLAWNLYRGHLCLPGCRRTQESAGSPSSPGQTNPEAAEVSEITLLPNRNINNNHFSVTFAGGMDTTASPRDKRCSVPLQYIDDESEI</sequence>
<feature type="chain" id="PRO_5034813867" evidence="8">
    <location>
        <begin position="21"/>
        <end position="775"/>
    </location>
</feature>
<evidence type="ECO:0000313" key="11">
    <source>
        <dbReference type="Ensembl" id="ENSSFOP00015060107.1"/>
    </source>
</evidence>
<dbReference type="FunFam" id="2.130.10.10:FF:001703">
    <property type="entry name" value="Semaphorin 4e"/>
    <property type="match status" value="1"/>
</dbReference>
<dbReference type="InterPro" id="IPR036179">
    <property type="entry name" value="Ig-like_dom_sf"/>
</dbReference>
<dbReference type="Gene3D" id="2.60.40.10">
    <property type="entry name" value="Immunoglobulins"/>
    <property type="match status" value="1"/>
</dbReference>
<dbReference type="InterPro" id="IPR007110">
    <property type="entry name" value="Ig-like_dom"/>
</dbReference>
<dbReference type="GO" id="GO:0071526">
    <property type="term" value="P:semaphorin-plexin signaling pathway"/>
    <property type="evidence" value="ECO:0007669"/>
    <property type="project" value="TreeGrafter"/>
</dbReference>
<evidence type="ECO:0000256" key="1">
    <source>
        <dbReference type="ARBA" id="ARBA00004370"/>
    </source>
</evidence>
<feature type="domain" description="Ig-like" evidence="9">
    <location>
        <begin position="558"/>
        <end position="640"/>
    </location>
</feature>
<keyword evidence="4" id="KW-1015">Disulfide bond</keyword>
<dbReference type="GeneTree" id="ENSGT00940000165728"/>
<gene>
    <name evidence="11" type="primary">LOC108921669</name>
</gene>
<keyword evidence="12" id="KW-1185">Reference proteome</keyword>
<evidence type="ECO:0000256" key="8">
    <source>
        <dbReference type="SAM" id="SignalP"/>
    </source>
</evidence>
<accession>A0A8C9U9P8</accession>
<dbReference type="Pfam" id="PF01437">
    <property type="entry name" value="PSI"/>
    <property type="match status" value="1"/>
</dbReference>
<dbReference type="InterPro" id="IPR016201">
    <property type="entry name" value="PSI"/>
</dbReference>
<evidence type="ECO:0000256" key="7">
    <source>
        <dbReference type="SAM" id="Phobius"/>
    </source>
</evidence>
<dbReference type="SMART" id="SM00423">
    <property type="entry name" value="PSI"/>
    <property type="match status" value="1"/>
</dbReference>
<dbReference type="SMART" id="SM00409">
    <property type="entry name" value="IG"/>
    <property type="match status" value="1"/>
</dbReference>
<dbReference type="InterPro" id="IPR015943">
    <property type="entry name" value="WD40/YVTN_repeat-like_dom_sf"/>
</dbReference>
<evidence type="ECO:0000256" key="4">
    <source>
        <dbReference type="ARBA" id="ARBA00023157"/>
    </source>
</evidence>
<dbReference type="Ensembl" id="ENSSFOT00015083354.1">
    <property type="protein sequence ID" value="ENSSFOP00015060107.1"/>
    <property type="gene ID" value="ENSSFOG00015011967.2"/>
</dbReference>
<dbReference type="AlphaFoldDB" id="A0A8C9U9P8"/>
<feature type="domain" description="Sema" evidence="10">
    <location>
        <begin position="27"/>
        <end position="500"/>
    </location>
</feature>
<keyword evidence="7" id="KW-0812">Transmembrane</keyword>
<dbReference type="GeneID" id="108921669"/>
<dbReference type="GO" id="GO:0005615">
    <property type="term" value="C:extracellular space"/>
    <property type="evidence" value="ECO:0007669"/>
    <property type="project" value="TreeGrafter"/>
</dbReference>
<keyword evidence="7" id="KW-1133">Transmembrane helix</keyword>
<organism evidence="11 12">
    <name type="scientific">Scleropages formosus</name>
    <name type="common">Asian bonytongue</name>
    <name type="synonym">Osteoglossum formosum</name>
    <dbReference type="NCBI Taxonomy" id="113540"/>
    <lineage>
        <taxon>Eukaryota</taxon>
        <taxon>Metazoa</taxon>
        <taxon>Chordata</taxon>
        <taxon>Craniata</taxon>
        <taxon>Vertebrata</taxon>
        <taxon>Euteleostomi</taxon>
        <taxon>Actinopterygii</taxon>
        <taxon>Neopterygii</taxon>
        <taxon>Teleostei</taxon>
        <taxon>Osteoglossocephala</taxon>
        <taxon>Osteoglossomorpha</taxon>
        <taxon>Osteoglossiformes</taxon>
        <taxon>Osteoglossidae</taxon>
        <taxon>Scleropages</taxon>
    </lineage>
</organism>
<dbReference type="RefSeq" id="XP_018586776.2">
    <property type="nucleotide sequence ID" value="XM_018731260.2"/>
</dbReference>
<dbReference type="RefSeq" id="XP_018586779.2">
    <property type="nucleotide sequence ID" value="XM_018731263.2"/>
</dbReference>
<reference evidence="11" key="3">
    <citation type="submission" date="2025-09" db="UniProtKB">
        <authorList>
            <consortium name="Ensembl"/>
        </authorList>
    </citation>
    <scope>IDENTIFICATION</scope>
</reference>
<dbReference type="Proteomes" id="UP000694397">
    <property type="component" value="Chromosome 25"/>
</dbReference>
<dbReference type="GO" id="GO:0030215">
    <property type="term" value="F:semaphorin receptor binding"/>
    <property type="evidence" value="ECO:0007669"/>
    <property type="project" value="InterPro"/>
</dbReference>
<proteinExistence type="inferred from homology"/>
<comment type="caution">
    <text evidence="6">Lacks conserved residue(s) required for the propagation of feature annotation.</text>
</comment>
<dbReference type="GO" id="GO:0000122">
    <property type="term" value="P:negative regulation of transcription by RNA polymerase II"/>
    <property type="evidence" value="ECO:0007669"/>
    <property type="project" value="TreeGrafter"/>
</dbReference>
<dbReference type="InterPro" id="IPR013098">
    <property type="entry name" value="Ig_I-set"/>
</dbReference>
<feature type="transmembrane region" description="Helical" evidence="7">
    <location>
        <begin position="675"/>
        <end position="695"/>
    </location>
</feature>
<dbReference type="SMART" id="SM00630">
    <property type="entry name" value="Sema"/>
    <property type="match status" value="1"/>
</dbReference>
<dbReference type="GO" id="GO:0030335">
    <property type="term" value="P:positive regulation of cell migration"/>
    <property type="evidence" value="ECO:0007669"/>
    <property type="project" value="TreeGrafter"/>
</dbReference>
<dbReference type="SUPFAM" id="SSF48726">
    <property type="entry name" value="Immunoglobulin"/>
    <property type="match status" value="1"/>
</dbReference>
<dbReference type="PANTHER" id="PTHR11036:SF135">
    <property type="entry name" value="SEMAPHORIN 4D ISOFORM X1-RELATED"/>
    <property type="match status" value="1"/>
</dbReference>
<dbReference type="Gene3D" id="3.30.1680.10">
    <property type="entry name" value="ligand-binding face of the semaphorins, domain 2"/>
    <property type="match status" value="1"/>
</dbReference>
<protein>
    <submittedName>
        <fullName evidence="11">Si:ch211-129c21.1</fullName>
    </submittedName>
</protein>
<dbReference type="OrthoDB" id="9988752at2759"/>
<evidence type="ECO:0000259" key="9">
    <source>
        <dbReference type="PROSITE" id="PS50835"/>
    </source>
</evidence>
<comment type="similarity">
    <text evidence="2">Belongs to the semaphorin family.</text>
</comment>
<dbReference type="PROSITE" id="PS50835">
    <property type="entry name" value="IG_LIKE"/>
    <property type="match status" value="1"/>
</dbReference>
<comment type="subcellular location">
    <subcellularLocation>
        <location evidence="1">Membrane</location>
    </subcellularLocation>
</comment>
<dbReference type="InterPro" id="IPR027231">
    <property type="entry name" value="Semaphorin"/>
</dbReference>
<dbReference type="GO" id="GO:0001755">
    <property type="term" value="P:neural crest cell migration"/>
    <property type="evidence" value="ECO:0007669"/>
    <property type="project" value="TreeGrafter"/>
</dbReference>
<dbReference type="RefSeq" id="XP_018586777.2">
    <property type="nucleotide sequence ID" value="XM_018731261.2"/>
</dbReference>
<dbReference type="GO" id="GO:0005886">
    <property type="term" value="C:plasma membrane"/>
    <property type="evidence" value="ECO:0007669"/>
    <property type="project" value="TreeGrafter"/>
</dbReference>
<name>A0A8C9U9P8_SCLFO</name>
<keyword evidence="3 7" id="KW-0472">Membrane</keyword>
<dbReference type="GO" id="GO:0007411">
    <property type="term" value="P:axon guidance"/>
    <property type="evidence" value="ECO:0007669"/>
    <property type="project" value="UniProtKB-ARBA"/>
</dbReference>
<keyword evidence="5" id="KW-0325">Glycoprotein</keyword>
<evidence type="ECO:0000256" key="3">
    <source>
        <dbReference type="ARBA" id="ARBA00023136"/>
    </source>
</evidence>
<dbReference type="GO" id="GO:0045499">
    <property type="term" value="F:chemorepellent activity"/>
    <property type="evidence" value="ECO:0007669"/>
    <property type="project" value="TreeGrafter"/>
</dbReference>
<evidence type="ECO:0000313" key="12">
    <source>
        <dbReference type="Proteomes" id="UP000694397"/>
    </source>
</evidence>
<dbReference type="SUPFAM" id="SSF103575">
    <property type="entry name" value="Plexin repeat"/>
    <property type="match status" value="1"/>
</dbReference>
<dbReference type="SUPFAM" id="SSF101912">
    <property type="entry name" value="Sema domain"/>
    <property type="match status" value="1"/>
</dbReference>
<dbReference type="InterPro" id="IPR013783">
    <property type="entry name" value="Ig-like_fold"/>
</dbReference>
<reference evidence="11" key="2">
    <citation type="submission" date="2025-08" db="UniProtKB">
        <authorList>
            <consortium name="Ensembl"/>
        </authorList>
    </citation>
    <scope>IDENTIFICATION</scope>
</reference>
<reference evidence="11 12" key="1">
    <citation type="submission" date="2019-04" db="EMBL/GenBank/DDBJ databases">
        <authorList>
            <consortium name="Wellcome Sanger Institute Data Sharing"/>
        </authorList>
    </citation>
    <scope>NUCLEOTIDE SEQUENCE [LARGE SCALE GENOMIC DNA]</scope>
</reference>